<keyword evidence="4" id="KW-0067">ATP-binding</keyword>
<protein>
    <recommendedName>
        <fullName evidence="1">carbamoyl-phosphate synthase (glutamine-hydrolyzing)</fullName>
        <ecNumber evidence="1">6.3.5.5</ecNumber>
    </recommendedName>
</protein>
<dbReference type="Gene3D" id="3.40.50.1380">
    <property type="entry name" value="Methylglyoxal synthase-like domain"/>
    <property type="match status" value="1"/>
</dbReference>
<name>A0A382X0H0_9ZZZZ</name>
<proteinExistence type="predicted"/>
<organism evidence="6">
    <name type="scientific">marine metagenome</name>
    <dbReference type="NCBI Taxonomy" id="408172"/>
    <lineage>
        <taxon>unclassified sequences</taxon>
        <taxon>metagenomes</taxon>
        <taxon>ecological metagenomes</taxon>
    </lineage>
</organism>
<dbReference type="GO" id="GO:0006541">
    <property type="term" value="P:glutamine metabolic process"/>
    <property type="evidence" value="ECO:0007669"/>
    <property type="project" value="TreeGrafter"/>
</dbReference>
<dbReference type="AlphaFoldDB" id="A0A382X0H0"/>
<dbReference type="GO" id="GO:0005524">
    <property type="term" value="F:ATP binding"/>
    <property type="evidence" value="ECO:0007669"/>
    <property type="project" value="UniProtKB-KW"/>
</dbReference>
<dbReference type="SUPFAM" id="SSF52335">
    <property type="entry name" value="Methylglyoxal synthase-like"/>
    <property type="match status" value="1"/>
</dbReference>
<dbReference type="InterPro" id="IPR036914">
    <property type="entry name" value="MGS-like_dom_sf"/>
</dbReference>
<feature type="non-terminal residue" evidence="6">
    <location>
        <position position="1"/>
    </location>
</feature>
<dbReference type="GO" id="GO:0005737">
    <property type="term" value="C:cytoplasm"/>
    <property type="evidence" value="ECO:0007669"/>
    <property type="project" value="TreeGrafter"/>
</dbReference>
<dbReference type="SMART" id="SM00851">
    <property type="entry name" value="MGS"/>
    <property type="match status" value="1"/>
</dbReference>
<dbReference type="PROSITE" id="PS51855">
    <property type="entry name" value="MGS"/>
    <property type="match status" value="1"/>
</dbReference>
<evidence type="ECO:0000256" key="4">
    <source>
        <dbReference type="ARBA" id="ARBA00022840"/>
    </source>
</evidence>
<dbReference type="GO" id="GO:0004088">
    <property type="term" value="F:carbamoyl-phosphate synthase (glutamine-hydrolyzing) activity"/>
    <property type="evidence" value="ECO:0007669"/>
    <property type="project" value="UniProtKB-EC"/>
</dbReference>
<keyword evidence="3" id="KW-0547">Nucleotide-binding</keyword>
<sequence length="220" mass="23935">EAVKTNVFGTTHLANIAVRAMVGISLEDQGFTKEVIPKHFSVKESVFPFNKFLGVDPFLGPEMRSTGEVMGIGHDFPSACDKAFLAAGDIIPTSGKVFLSLRTLDRERLVELGKRISSQGFEIVATRTNQEILQKAGLECTMVNKVSEGSPHIVDLIKNDEINLIINSTEDNQGLEDAAVIRCQALIHKIPCTTTVAAAFAMLDGLKTHDKLVVRSIQSL</sequence>
<keyword evidence="2" id="KW-0436">Ligase</keyword>
<dbReference type="PANTHER" id="PTHR11405:SF53">
    <property type="entry name" value="CARBAMOYL-PHOSPHATE SYNTHASE [AMMONIA], MITOCHONDRIAL"/>
    <property type="match status" value="1"/>
</dbReference>
<dbReference type="EMBL" id="UINC01163906">
    <property type="protein sequence ID" value="SVD64463.1"/>
    <property type="molecule type" value="Genomic_DNA"/>
</dbReference>
<dbReference type="InterPro" id="IPR033937">
    <property type="entry name" value="MGS_CPS_CarB"/>
</dbReference>
<dbReference type="InterPro" id="IPR011607">
    <property type="entry name" value="MGS-like_dom"/>
</dbReference>
<evidence type="ECO:0000256" key="1">
    <source>
        <dbReference type="ARBA" id="ARBA00012738"/>
    </source>
</evidence>
<dbReference type="Pfam" id="PF02142">
    <property type="entry name" value="MGS"/>
    <property type="match status" value="1"/>
</dbReference>
<dbReference type="EC" id="6.3.5.5" evidence="1"/>
<feature type="domain" description="MGS-like" evidence="5">
    <location>
        <begin position="89"/>
        <end position="220"/>
    </location>
</feature>
<dbReference type="Gene3D" id="3.30.470.20">
    <property type="entry name" value="ATP-grasp fold, B domain"/>
    <property type="match status" value="1"/>
</dbReference>
<evidence type="ECO:0000259" key="5">
    <source>
        <dbReference type="PROSITE" id="PS51855"/>
    </source>
</evidence>
<gene>
    <name evidence="6" type="ORF">METZ01_LOCUS417317</name>
</gene>
<dbReference type="PANTHER" id="PTHR11405">
    <property type="entry name" value="CARBAMOYLTRANSFERASE FAMILY MEMBER"/>
    <property type="match status" value="1"/>
</dbReference>
<dbReference type="CDD" id="cd01424">
    <property type="entry name" value="MGS_CPS_II"/>
    <property type="match status" value="1"/>
</dbReference>
<evidence type="ECO:0000256" key="3">
    <source>
        <dbReference type="ARBA" id="ARBA00022741"/>
    </source>
</evidence>
<evidence type="ECO:0000256" key="2">
    <source>
        <dbReference type="ARBA" id="ARBA00022598"/>
    </source>
</evidence>
<evidence type="ECO:0000313" key="6">
    <source>
        <dbReference type="EMBL" id="SVD64463.1"/>
    </source>
</evidence>
<dbReference type="SUPFAM" id="SSF56059">
    <property type="entry name" value="Glutathione synthetase ATP-binding domain-like"/>
    <property type="match status" value="1"/>
</dbReference>
<reference evidence="6" key="1">
    <citation type="submission" date="2018-05" db="EMBL/GenBank/DDBJ databases">
        <authorList>
            <person name="Lanie J.A."/>
            <person name="Ng W.-L."/>
            <person name="Kazmierczak K.M."/>
            <person name="Andrzejewski T.M."/>
            <person name="Davidsen T.M."/>
            <person name="Wayne K.J."/>
            <person name="Tettelin H."/>
            <person name="Glass J.I."/>
            <person name="Rusch D."/>
            <person name="Podicherti R."/>
            <person name="Tsui H.-C.T."/>
            <person name="Winkler M.E."/>
        </authorList>
    </citation>
    <scope>NUCLEOTIDE SEQUENCE</scope>
</reference>
<accession>A0A382X0H0</accession>